<evidence type="ECO:0000313" key="1">
    <source>
        <dbReference type="EMBL" id="RAL26933.1"/>
    </source>
</evidence>
<proteinExistence type="predicted"/>
<dbReference type="EMBL" id="QJKK01000001">
    <property type="protein sequence ID" value="RAL26933.1"/>
    <property type="molecule type" value="Genomic_DNA"/>
</dbReference>
<dbReference type="OrthoDB" id="9781996at2"/>
<reference evidence="1 2" key="1">
    <citation type="submission" date="2018-06" db="EMBL/GenBank/DDBJ databases">
        <title>Thermoflavimicrobium daqus sp. nov., a thermophilic microbe isolated from Moutai-flavour Daqu.</title>
        <authorList>
            <person name="Wang X."/>
            <person name="Zhou H."/>
        </authorList>
    </citation>
    <scope>NUCLEOTIDE SEQUENCE [LARGE SCALE GENOMIC DNA]</scope>
    <source>
        <strain evidence="1 2">FBKL4.011</strain>
    </source>
</reference>
<dbReference type="Proteomes" id="UP000251213">
    <property type="component" value="Unassembled WGS sequence"/>
</dbReference>
<protein>
    <submittedName>
        <fullName evidence="1">Uncharacterized protein</fullName>
    </submittedName>
</protein>
<reference evidence="1 2" key="2">
    <citation type="submission" date="2018-06" db="EMBL/GenBank/DDBJ databases">
        <authorList>
            <person name="Zhirakovskaya E."/>
        </authorList>
    </citation>
    <scope>NUCLEOTIDE SEQUENCE [LARGE SCALE GENOMIC DNA]</scope>
    <source>
        <strain evidence="1 2">FBKL4.011</strain>
    </source>
</reference>
<name>A0A364K9G8_9BACL</name>
<keyword evidence="2" id="KW-1185">Reference proteome</keyword>
<dbReference type="AlphaFoldDB" id="A0A364K9G8"/>
<dbReference type="RefSeq" id="WP_113657537.1">
    <property type="nucleotide sequence ID" value="NZ_KZ845663.1"/>
</dbReference>
<accession>A0A364K9G8</accession>
<organism evidence="1 2">
    <name type="scientific">Thermoflavimicrobium daqui</name>
    <dbReference type="NCBI Taxonomy" id="2137476"/>
    <lineage>
        <taxon>Bacteria</taxon>
        <taxon>Bacillati</taxon>
        <taxon>Bacillota</taxon>
        <taxon>Bacilli</taxon>
        <taxon>Bacillales</taxon>
        <taxon>Thermoactinomycetaceae</taxon>
        <taxon>Thermoflavimicrobium</taxon>
    </lineage>
</organism>
<gene>
    <name evidence="1" type="ORF">DL897_02485</name>
</gene>
<sequence length="80" mass="9445">MFIRLFYNELLKTKRSMLWILVLIAPIADNTLGISNFFNHLNRFMDPGDNGWIEAWTQVELFLCKDYLSYFNGSFCSINL</sequence>
<comment type="caution">
    <text evidence="1">The sequence shown here is derived from an EMBL/GenBank/DDBJ whole genome shotgun (WGS) entry which is preliminary data.</text>
</comment>
<evidence type="ECO:0000313" key="2">
    <source>
        <dbReference type="Proteomes" id="UP000251213"/>
    </source>
</evidence>